<dbReference type="Pfam" id="PF13456">
    <property type="entry name" value="RVT_3"/>
    <property type="match status" value="1"/>
</dbReference>
<proteinExistence type="predicted"/>
<name>A0AAN8TZT3_SOLBU</name>
<dbReference type="AlphaFoldDB" id="A0AAN8TZT3"/>
<dbReference type="GO" id="GO:0003676">
    <property type="term" value="F:nucleic acid binding"/>
    <property type="evidence" value="ECO:0007669"/>
    <property type="project" value="InterPro"/>
</dbReference>
<dbReference type="InterPro" id="IPR002156">
    <property type="entry name" value="RNaseH_domain"/>
</dbReference>
<keyword evidence="4" id="KW-1185">Reference proteome</keyword>
<protein>
    <recommendedName>
        <fullName evidence="2">RNase H type-1 domain-containing protein</fullName>
    </recommendedName>
</protein>
<sequence length="63" mass="6850">MGDMLRSLKMGGSQRRQAASNPNVGGIGGVFRDRGGHWILGFSERTHKTNPAMAELQALRRGL</sequence>
<dbReference type="Gene3D" id="3.30.420.10">
    <property type="entry name" value="Ribonuclease H-like superfamily/Ribonuclease H"/>
    <property type="match status" value="1"/>
</dbReference>
<gene>
    <name evidence="3" type="ORF">RDI58_007141</name>
</gene>
<evidence type="ECO:0000256" key="1">
    <source>
        <dbReference type="SAM" id="MobiDB-lite"/>
    </source>
</evidence>
<accession>A0AAN8TZT3</accession>
<evidence type="ECO:0000259" key="2">
    <source>
        <dbReference type="Pfam" id="PF13456"/>
    </source>
</evidence>
<feature type="domain" description="RNase H type-1" evidence="2">
    <location>
        <begin position="20"/>
        <end position="63"/>
    </location>
</feature>
<dbReference type="GO" id="GO:0004523">
    <property type="term" value="F:RNA-DNA hybrid ribonuclease activity"/>
    <property type="evidence" value="ECO:0007669"/>
    <property type="project" value="InterPro"/>
</dbReference>
<dbReference type="CDD" id="cd06222">
    <property type="entry name" value="RNase_H_like"/>
    <property type="match status" value="1"/>
</dbReference>
<dbReference type="InterPro" id="IPR044730">
    <property type="entry name" value="RNase_H-like_dom_plant"/>
</dbReference>
<feature type="region of interest" description="Disordered" evidence="1">
    <location>
        <begin position="1"/>
        <end position="30"/>
    </location>
</feature>
<organism evidence="3 4">
    <name type="scientific">Solanum bulbocastanum</name>
    <name type="common">Wild potato</name>
    <dbReference type="NCBI Taxonomy" id="147425"/>
    <lineage>
        <taxon>Eukaryota</taxon>
        <taxon>Viridiplantae</taxon>
        <taxon>Streptophyta</taxon>
        <taxon>Embryophyta</taxon>
        <taxon>Tracheophyta</taxon>
        <taxon>Spermatophyta</taxon>
        <taxon>Magnoliopsida</taxon>
        <taxon>eudicotyledons</taxon>
        <taxon>Gunneridae</taxon>
        <taxon>Pentapetalae</taxon>
        <taxon>asterids</taxon>
        <taxon>lamiids</taxon>
        <taxon>Solanales</taxon>
        <taxon>Solanaceae</taxon>
        <taxon>Solanoideae</taxon>
        <taxon>Solaneae</taxon>
        <taxon>Solanum</taxon>
    </lineage>
</organism>
<dbReference type="Proteomes" id="UP001371456">
    <property type="component" value="Unassembled WGS sequence"/>
</dbReference>
<comment type="caution">
    <text evidence="3">The sequence shown here is derived from an EMBL/GenBank/DDBJ whole genome shotgun (WGS) entry which is preliminary data.</text>
</comment>
<dbReference type="InterPro" id="IPR036397">
    <property type="entry name" value="RNaseH_sf"/>
</dbReference>
<evidence type="ECO:0000313" key="3">
    <source>
        <dbReference type="EMBL" id="KAK6793688.1"/>
    </source>
</evidence>
<evidence type="ECO:0000313" key="4">
    <source>
        <dbReference type="Proteomes" id="UP001371456"/>
    </source>
</evidence>
<reference evidence="3 4" key="1">
    <citation type="submission" date="2024-02" db="EMBL/GenBank/DDBJ databases">
        <title>de novo genome assembly of Solanum bulbocastanum strain 11H21.</title>
        <authorList>
            <person name="Hosaka A.J."/>
        </authorList>
    </citation>
    <scope>NUCLEOTIDE SEQUENCE [LARGE SCALE GENOMIC DNA]</scope>
    <source>
        <tissue evidence="3">Young leaves</tissue>
    </source>
</reference>
<dbReference type="EMBL" id="JBANQN010000003">
    <property type="protein sequence ID" value="KAK6793688.1"/>
    <property type="molecule type" value="Genomic_DNA"/>
</dbReference>
<feature type="compositionally biased region" description="Polar residues" evidence="1">
    <location>
        <begin position="14"/>
        <end position="23"/>
    </location>
</feature>